<evidence type="ECO:0000256" key="8">
    <source>
        <dbReference type="PIRSR" id="PIRSR601952-2"/>
    </source>
</evidence>
<feature type="binding site" evidence="8">
    <location>
        <position position="131"/>
    </location>
    <ligand>
        <name>Mg(2+)</name>
        <dbReference type="ChEBI" id="CHEBI:18420"/>
    </ligand>
</feature>
<gene>
    <name evidence="10" type="ORF">IAC51_05780</name>
</gene>
<evidence type="ECO:0000256" key="1">
    <source>
        <dbReference type="ARBA" id="ARBA00005984"/>
    </source>
</evidence>
<dbReference type="EMBL" id="JADIMV010000100">
    <property type="protein sequence ID" value="MBO8440145.1"/>
    <property type="molecule type" value="Genomic_DNA"/>
</dbReference>
<reference evidence="10" key="1">
    <citation type="submission" date="2020-10" db="EMBL/GenBank/DDBJ databases">
        <authorList>
            <person name="Gilroy R."/>
        </authorList>
    </citation>
    <scope>NUCLEOTIDE SEQUENCE</scope>
    <source>
        <strain evidence="10">3924</strain>
    </source>
</reference>
<keyword evidence="6 8" id="KW-0460">Magnesium</keyword>
<name>A0A940IF17_9BACT</name>
<evidence type="ECO:0000256" key="2">
    <source>
        <dbReference type="ARBA" id="ARBA00022553"/>
    </source>
</evidence>
<dbReference type="GO" id="GO:0004035">
    <property type="term" value="F:alkaline phosphatase activity"/>
    <property type="evidence" value="ECO:0007669"/>
    <property type="project" value="TreeGrafter"/>
</dbReference>
<keyword evidence="4" id="KW-0378">Hydrolase</keyword>
<dbReference type="InterPro" id="IPR018299">
    <property type="entry name" value="Alkaline_phosphatase_AS"/>
</dbReference>
<sequence length="360" mass="38431">MKKVLLFLSIALLVSCSDCKEDGQAGRLEVRNVIFMIGDGMGPAQVYAGLTHNGGHLTLEEFPFVGLVKTYSANRYITDSAAGGTALATGNKTNNGMIGVTPDTVAVTSSLMEAHKAGMTTGIVVTSPVTHATPASFYAHQPSREMYEDIALDLEKSGIDVFIGGGRAHFEKRSDSVDVSTRMREAGYNIVYNEEELAAVQDGKVGALLADIDMPRASERGDYLPSAVRKAISLLDGGGKGFFLMVEGSQIDYRCHGNEAVPMAEEMIDFDRAVKAALDFAKEDGHTLVVVTADHETGGVTLTDGSYETGEIECHFSTGDHTGTFVPMFAFGPGAEQFTGIVDNTSFKDKFVELLGISVE</sequence>
<keyword evidence="2" id="KW-0597">Phosphoprotein</keyword>
<comment type="cofactor">
    <cofactor evidence="8">
        <name>Mg(2+)</name>
        <dbReference type="ChEBI" id="CHEBI:18420"/>
    </cofactor>
    <text evidence="8">Binds 1 Mg(2+) ion.</text>
</comment>
<feature type="binding site" evidence="8">
    <location>
        <position position="247"/>
    </location>
    <ligand>
        <name>Mg(2+)</name>
        <dbReference type="ChEBI" id="CHEBI:18420"/>
    </ligand>
</feature>
<organism evidence="10 11">
    <name type="scientific">Candidatus Aphodosoma intestinipullorum</name>
    <dbReference type="NCBI Taxonomy" id="2840674"/>
    <lineage>
        <taxon>Bacteria</taxon>
        <taxon>Pseudomonadati</taxon>
        <taxon>Bacteroidota</taxon>
        <taxon>Bacteroidia</taxon>
        <taxon>Bacteroidales</taxon>
        <taxon>Candidatus Aphodosoma</taxon>
    </lineage>
</organism>
<evidence type="ECO:0000256" key="5">
    <source>
        <dbReference type="ARBA" id="ARBA00022833"/>
    </source>
</evidence>
<comment type="similarity">
    <text evidence="1 9">Belongs to the alkaline phosphatase family.</text>
</comment>
<feature type="active site" description="Phosphoserine intermediate" evidence="7">
    <location>
        <position position="80"/>
    </location>
</feature>
<keyword evidence="3 8" id="KW-0479">Metal-binding</keyword>
<protein>
    <submittedName>
        <fullName evidence="10">Alkaline phosphatase</fullName>
    </submittedName>
</protein>
<evidence type="ECO:0000256" key="9">
    <source>
        <dbReference type="RuleBase" id="RU003946"/>
    </source>
</evidence>
<dbReference type="AlphaFoldDB" id="A0A940IF17"/>
<keyword evidence="5 8" id="KW-0862">Zinc</keyword>
<dbReference type="Proteomes" id="UP000712007">
    <property type="component" value="Unassembled WGS sequence"/>
</dbReference>
<evidence type="ECO:0000256" key="6">
    <source>
        <dbReference type="ARBA" id="ARBA00022842"/>
    </source>
</evidence>
<feature type="binding site" evidence="8">
    <location>
        <position position="39"/>
    </location>
    <ligand>
        <name>Zn(2+)</name>
        <dbReference type="ChEBI" id="CHEBI:29105"/>
        <label>2</label>
    </ligand>
</feature>
<evidence type="ECO:0000256" key="3">
    <source>
        <dbReference type="ARBA" id="ARBA00022723"/>
    </source>
</evidence>
<dbReference type="SUPFAM" id="SSF53649">
    <property type="entry name" value="Alkaline phosphatase-like"/>
    <property type="match status" value="1"/>
</dbReference>
<feature type="binding site" evidence="8">
    <location>
        <position position="133"/>
    </location>
    <ligand>
        <name>Mg(2+)</name>
        <dbReference type="ChEBI" id="CHEBI:18420"/>
    </ligand>
</feature>
<feature type="binding site" evidence="8">
    <location>
        <position position="294"/>
    </location>
    <ligand>
        <name>Zn(2+)</name>
        <dbReference type="ChEBI" id="CHEBI:29105"/>
        <label>2</label>
    </ligand>
</feature>
<feature type="binding site" evidence="8">
    <location>
        <position position="256"/>
    </location>
    <ligand>
        <name>Zn(2+)</name>
        <dbReference type="ChEBI" id="CHEBI:29105"/>
        <label>2</label>
    </ligand>
</feature>
<dbReference type="PANTHER" id="PTHR11596">
    <property type="entry name" value="ALKALINE PHOSPHATASE"/>
    <property type="match status" value="1"/>
</dbReference>
<accession>A0A940IF17</accession>
<dbReference type="Gene3D" id="3.40.720.10">
    <property type="entry name" value="Alkaline Phosphatase, subunit A"/>
    <property type="match status" value="1"/>
</dbReference>
<evidence type="ECO:0000256" key="4">
    <source>
        <dbReference type="ARBA" id="ARBA00022801"/>
    </source>
</evidence>
<feature type="binding site" evidence="8">
    <location>
        <position position="39"/>
    </location>
    <ligand>
        <name>Mg(2+)</name>
        <dbReference type="ChEBI" id="CHEBI:18420"/>
    </ligand>
</feature>
<evidence type="ECO:0000313" key="10">
    <source>
        <dbReference type="EMBL" id="MBO8440145.1"/>
    </source>
</evidence>
<comment type="caution">
    <text evidence="10">The sequence shown here is derived from an EMBL/GenBank/DDBJ whole genome shotgun (WGS) entry which is preliminary data.</text>
</comment>
<dbReference type="PROSITE" id="PS51257">
    <property type="entry name" value="PROKAR_LIPOPROTEIN"/>
    <property type="match status" value="1"/>
</dbReference>
<dbReference type="PRINTS" id="PR00113">
    <property type="entry name" value="ALKPHPHTASE"/>
</dbReference>
<feature type="binding site" evidence="8">
    <location>
        <position position="252"/>
    </location>
    <ligand>
        <name>Zn(2+)</name>
        <dbReference type="ChEBI" id="CHEBI:29105"/>
        <label>2</label>
    </ligand>
</feature>
<proteinExistence type="inferred from homology"/>
<evidence type="ECO:0000313" key="11">
    <source>
        <dbReference type="Proteomes" id="UP000712007"/>
    </source>
</evidence>
<dbReference type="Pfam" id="PF00245">
    <property type="entry name" value="Alk_phosphatase"/>
    <property type="match status" value="1"/>
</dbReference>
<dbReference type="GO" id="GO:0046872">
    <property type="term" value="F:metal ion binding"/>
    <property type="evidence" value="ECO:0007669"/>
    <property type="project" value="UniProtKB-KW"/>
</dbReference>
<comment type="cofactor">
    <cofactor evidence="8">
        <name>Zn(2+)</name>
        <dbReference type="ChEBI" id="CHEBI:29105"/>
    </cofactor>
    <text evidence="8">Binds 2 Zn(2+) ions.</text>
</comment>
<dbReference type="PROSITE" id="PS00123">
    <property type="entry name" value="ALKALINE_PHOSPHATASE"/>
    <property type="match status" value="1"/>
</dbReference>
<dbReference type="InterPro" id="IPR017850">
    <property type="entry name" value="Alkaline_phosphatase_core_sf"/>
</dbReference>
<dbReference type="SMART" id="SM00098">
    <property type="entry name" value="alkPPc"/>
    <property type="match status" value="1"/>
</dbReference>
<dbReference type="InterPro" id="IPR001952">
    <property type="entry name" value="Alkaline_phosphatase"/>
</dbReference>
<reference evidence="10" key="2">
    <citation type="journal article" date="2021" name="PeerJ">
        <title>Extensive microbial diversity within the chicken gut microbiome revealed by metagenomics and culture.</title>
        <authorList>
            <person name="Gilroy R."/>
            <person name="Ravi A."/>
            <person name="Getino M."/>
            <person name="Pursley I."/>
            <person name="Horton D.L."/>
            <person name="Alikhan N.F."/>
            <person name="Baker D."/>
            <person name="Gharbi K."/>
            <person name="Hall N."/>
            <person name="Watson M."/>
            <person name="Adriaenssens E.M."/>
            <person name="Foster-Nyarko E."/>
            <person name="Jarju S."/>
            <person name="Secka A."/>
            <person name="Antonio M."/>
            <person name="Oren A."/>
            <person name="Chaudhuri R.R."/>
            <person name="La Ragione R."/>
            <person name="Hildebrand F."/>
            <person name="Pallen M.J."/>
        </authorList>
    </citation>
    <scope>NUCLEOTIDE SEQUENCE</scope>
    <source>
        <strain evidence="10">3924</strain>
    </source>
</reference>
<dbReference type="CDD" id="cd16012">
    <property type="entry name" value="ALP"/>
    <property type="match status" value="1"/>
</dbReference>
<evidence type="ECO:0000256" key="7">
    <source>
        <dbReference type="PIRSR" id="PIRSR601952-1"/>
    </source>
</evidence>
<dbReference type="PANTHER" id="PTHR11596:SF5">
    <property type="entry name" value="ALKALINE PHOSPHATASE"/>
    <property type="match status" value="1"/>
</dbReference>
<feature type="binding site" evidence="8">
    <location>
        <position position="295"/>
    </location>
    <ligand>
        <name>Zn(2+)</name>
        <dbReference type="ChEBI" id="CHEBI:29105"/>
        <label>2</label>
    </ligand>
</feature>